<accession>A0A9P1KIW4</accession>
<name>A0A9P1KIW4_9CYAN</name>
<protein>
    <submittedName>
        <fullName evidence="1">Uncharacterized protein</fullName>
    </submittedName>
</protein>
<gene>
    <name evidence="1" type="ORF">ARTHRO_40837</name>
</gene>
<proteinExistence type="predicted"/>
<reference evidence="1 2" key="1">
    <citation type="submission" date="2014-02" db="EMBL/GenBank/DDBJ databases">
        <authorList>
            <person name="Genoscope - CEA"/>
        </authorList>
    </citation>
    <scope>NUCLEOTIDE SEQUENCE [LARGE SCALE GENOMIC DNA]</scope>
    <source>
        <strain evidence="1 2">PCC 8005</strain>
    </source>
</reference>
<dbReference type="AlphaFoldDB" id="A0A9P1KIW4"/>
<dbReference type="EMBL" id="FO818640">
    <property type="protein sequence ID" value="CDM96428.1"/>
    <property type="molecule type" value="Genomic_DNA"/>
</dbReference>
<evidence type="ECO:0000313" key="2">
    <source>
        <dbReference type="Proteomes" id="UP000032946"/>
    </source>
</evidence>
<organism evidence="1 2">
    <name type="scientific">Limnospira indica PCC 8005</name>
    <dbReference type="NCBI Taxonomy" id="376219"/>
    <lineage>
        <taxon>Bacteria</taxon>
        <taxon>Bacillati</taxon>
        <taxon>Cyanobacteriota</taxon>
        <taxon>Cyanophyceae</taxon>
        <taxon>Oscillatoriophycideae</taxon>
        <taxon>Oscillatoriales</taxon>
        <taxon>Sirenicapillariaceae</taxon>
        <taxon>Limnospira</taxon>
    </lineage>
</organism>
<evidence type="ECO:0000313" key="1">
    <source>
        <dbReference type="EMBL" id="CDM96428.1"/>
    </source>
</evidence>
<dbReference type="Proteomes" id="UP000032946">
    <property type="component" value="Chromosome"/>
</dbReference>
<sequence length="38" mass="4269">MFTSGAVCWETRMHGFELELGKVTSLSTITVPRWIGQV</sequence>
<keyword evidence="2" id="KW-1185">Reference proteome</keyword>